<proteinExistence type="predicted"/>
<comment type="caution">
    <text evidence="2">The sequence shown here is derived from an EMBL/GenBank/DDBJ whole genome shotgun (WGS) entry which is preliminary data.</text>
</comment>
<accession>A0A4Y2HCQ0</accession>
<protein>
    <submittedName>
        <fullName evidence="2">Uncharacterized protein</fullName>
    </submittedName>
</protein>
<feature type="region of interest" description="Disordered" evidence="1">
    <location>
        <begin position="96"/>
        <end position="130"/>
    </location>
</feature>
<name>A0A4Y2HCQ0_ARAVE</name>
<dbReference type="EMBL" id="BGPR01001851">
    <property type="protein sequence ID" value="GBM63059.1"/>
    <property type="molecule type" value="Genomic_DNA"/>
</dbReference>
<organism evidence="2 3">
    <name type="scientific">Araneus ventricosus</name>
    <name type="common">Orbweaver spider</name>
    <name type="synonym">Epeira ventricosa</name>
    <dbReference type="NCBI Taxonomy" id="182803"/>
    <lineage>
        <taxon>Eukaryota</taxon>
        <taxon>Metazoa</taxon>
        <taxon>Ecdysozoa</taxon>
        <taxon>Arthropoda</taxon>
        <taxon>Chelicerata</taxon>
        <taxon>Arachnida</taxon>
        <taxon>Araneae</taxon>
        <taxon>Araneomorphae</taxon>
        <taxon>Entelegynae</taxon>
        <taxon>Araneoidea</taxon>
        <taxon>Araneidae</taxon>
        <taxon>Araneus</taxon>
    </lineage>
</organism>
<sequence>MQQDSRKECGDRKRQRVPNYFPGDRVFISTHHLSNAAKRRTANFMPKRDGPYIILTQNSPTSYVIANPDDPNESMGTYHASALKVYKQFEIATPVHPLKERGKPRKTYTSGSSLRRPGRTRGSHFISFSY</sequence>
<evidence type="ECO:0000313" key="3">
    <source>
        <dbReference type="Proteomes" id="UP000499080"/>
    </source>
</evidence>
<keyword evidence="3" id="KW-1185">Reference proteome</keyword>
<evidence type="ECO:0000256" key="1">
    <source>
        <dbReference type="SAM" id="MobiDB-lite"/>
    </source>
</evidence>
<dbReference type="OrthoDB" id="425619at2759"/>
<evidence type="ECO:0000313" key="2">
    <source>
        <dbReference type="EMBL" id="GBM63059.1"/>
    </source>
</evidence>
<dbReference type="AlphaFoldDB" id="A0A4Y2HCQ0"/>
<reference evidence="2 3" key="1">
    <citation type="journal article" date="2019" name="Sci. Rep.">
        <title>Orb-weaving spider Araneus ventricosus genome elucidates the spidroin gene catalogue.</title>
        <authorList>
            <person name="Kono N."/>
            <person name="Nakamura H."/>
            <person name="Ohtoshi R."/>
            <person name="Moran D.A.P."/>
            <person name="Shinohara A."/>
            <person name="Yoshida Y."/>
            <person name="Fujiwara M."/>
            <person name="Mori M."/>
            <person name="Tomita M."/>
            <person name="Arakawa K."/>
        </authorList>
    </citation>
    <scope>NUCLEOTIDE SEQUENCE [LARGE SCALE GENOMIC DNA]</scope>
</reference>
<gene>
    <name evidence="2" type="ORF">AVEN_68520_1</name>
</gene>
<dbReference type="Proteomes" id="UP000499080">
    <property type="component" value="Unassembled WGS sequence"/>
</dbReference>